<gene>
    <name evidence="6" type="ORF">CWE15_10985</name>
</gene>
<feature type="transmembrane region" description="Helical" evidence="5">
    <location>
        <begin position="120"/>
        <end position="141"/>
    </location>
</feature>
<dbReference type="Gene3D" id="1.20.120.550">
    <property type="entry name" value="Membrane associated eicosanoid/glutathione metabolism-like domain"/>
    <property type="match status" value="1"/>
</dbReference>
<evidence type="ECO:0000313" key="7">
    <source>
        <dbReference type="Proteomes" id="UP000286976"/>
    </source>
</evidence>
<feature type="transmembrane region" description="Helical" evidence="5">
    <location>
        <begin position="6"/>
        <end position="27"/>
    </location>
</feature>
<comment type="caution">
    <text evidence="6">The sequence shown here is derived from an EMBL/GenBank/DDBJ whole genome shotgun (WGS) entry which is preliminary data.</text>
</comment>
<dbReference type="InterPro" id="IPR001129">
    <property type="entry name" value="Membr-assoc_MAPEG"/>
</dbReference>
<evidence type="ECO:0008006" key="8">
    <source>
        <dbReference type="Google" id="ProtNLM"/>
    </source>
</evidence>
<evidence type="ECO:0000256" key="3">
    <source>
        <dbReference type="ARBA" id="ARBA00022989"/>
    </source>
</evidence>
<keyword evidence="3 5" id="KW-1133">Transmembrane helix</keyword>
<dbReference type="OrthoDB" id="5880499at2"/>
<evidence type="ECO:0000256" key="5">
    <source>
        <dbReference type="SAM" id="Phobius"/>
    </source>
</evidence>
<dbReference type="Proteomes" id="UP000286976">
    <property type="component" value="Unassembled WGS sequence"/>
</dbReference>
<evidence type="ECO:0000256" key="4">
    <source>
        <dbReference type="ARBA" id="ARBA00023136"/>
    </source>
</evidence>
<keyword evidence="4 5" id="KW-0472">Membrane</keyword>
<name>A0A432WVT3_9GAMM</name>
<dbReference type="GO" id="GO:0016020">
    <property type="term" value="C:membrane"/>
    <property type="evidence" value="ECO:0007669"/>
    <property type="project" value="UniProtKB-SubCell"/>
</dbReference>
<sequence length="142" mass="15395">MLDLSLYTGSILWLGVIIAMVMVQWLVASLTKASKPGAIPGMPPAQERAHKSFVFRAWRTHQNSIENLGTILGGAVFAIFAGANPVWTQVCLAIIAIARLAHMVLYYAIATNKNPSPRTWFFMLAWLANAVLIGLGFAALIG</sequence>
<comment type="subcellular location">
    <subcellularLocation>
        <location evidence="1">Membrane</location>
    </subcellularLocation>
</comment>
<protein>
    <recommendedName>
        <fullName evidence="8">MAPEG family protein</fullName>
    </recommendedName>
</protein>
<organism evidence="6 7">
    <name type="scientific">Aliidiomarina taiwanensis</name>
    <dbReference type="NCBI Taxonomy" id="946228"/>
    <lineage>
        <taxon>Bacteria</taxon>
        <taxon>Pseudomonadati</taxon>
        <taxon>Pseudomonadota</taxon>
        <taxon>Gammaproteobacteria</taxon>
        <taxon>Alteromonadales</taxon>
        <taxon>Idiomarinaceae</taxon>
        <taxon>Aliidiomarina</taxon>
    </lineage>
</organism>
<dbReference type="EMBL" id="PIPQ01000010">
    <property type="protein sequence ID" value="RUO37878.1"/>
    <property type="molecule type" value="Genomic_DNA"/>
</dbReference>
<proteinExistence type="predicted"/>
<dbReference type="Pfam" id="PF01124">
    <property type="entry name" value="MAPEG"/>
    <property type="match status" value="1"/>
</dbReference>
<keyword evidence="2 5" id="KW-0812">Transmembrane</keyword>
<evidence type="ECO:0000256" key="2">
    <source>
        <dbReference type="ARBA" id="ARBA00022692"/>
    </source>
</evidence>
<dbReference type="SUPFAM" id="SSF161084">
    <property type="entry name" value="MAPEG domain-like"/>
    <property type="match status" value="1"/>
</dbReference>
<feature type="transmembrane region" description="Helical" evidence="5">
    <location>
        <begin position="87"/>
        <end position="108"/>
    </location>
</feature>
<dbReference type="AlphaFoldDB" id="A0A432WVT3"/>
<accession>A0A432WVT3</accession>
<dbReference type="RefSeq" id="WP_126758132.1">
    <property type="nucleotide sequence ID" value="NZ_PIPQ01000010.1"/>
</dbReference>
<evidence type="ECO:0000313" key="6">
    <source>
        <dbReference type="EMBL" id="RUO37878.1"/>
    </source>
</evidence>
<keyword evidence="7" id="KW-1185">Reference proteome</keyword>
<reference evidence="6 7" key="1">
    <citation type="journal article" date="2011" name="Front. Microbiol.">
        <title>Genomic signatures of strain selection and enhancement in Bacillus atrophaeus var. globigii, a historical biowarfare simulant.</title>
        <authorList>
            <person name="Gibbons H.S."/>
            <person name="Broomall S.M."/>
            <person name="McNew L.A."/>
            <person name="Daligault H."/>
            <person name="Chapman C."/>
            <person name="Bruce D."/>
            <person name="Karavis M."/>
            <person name="Krepps M."/>
            <person name="McGregor P.A."/>
            <person name="Hong C."/>
            <person name="Park K.H."/>
            <person name="Akmal A."/>
            <person name="Feldman A."/>
            <person name="Lin J.S."/>
            <person name="Chang W.E."/>
            <person name="Higgs B.W."/>
            <person name="Demirev P."/>
            <person name="Lindquist J."/>
            <person name="Liem A."/>
            <person name="Fochler E."/>
            <person name="Read T.D."/>
            <person name="Tapia R."/>
            <person name="Johnson S."/>
            <person name="Bishop-Lilly K.A."/>
            <person name="Detter C."/>
            <person name="Han C."/>
            <person name="Sozhamannan S."/>
            <person name="Rosenzweig C.N."/>
            <person name="Skowronski E.W."/>
        </authorList>
    </citation>
    <scope>NUCLEOTIDE SEQUENCE [LARGE SCALE GENOMIC DNA]</scope>
    <source>
        <strain evidence="6 7">AIT1</strain>
    </source>
</reference>
<dbReference type="InterPro" id="IPR023352">
    <property type="entry name" value="MAPEG-like_dom_sf"/>
</dbReference>
<evidence type="ECO:0000256" key="1">
    <source>
        <dbReference type="ARBA" id="ARBA00004370"/>
    </source>
</evidence>